<dbReference type="RefSeq" id="WP_119376560.1">
    <property type="nucleotide sequence ID" value="NZ_QWFX01000013.1"/>
</dbReference>
<reference evidence="2 3" key="1">
    <citation type="submission" date="2018-08" db="EMBL/GenBank/DDBJ databases">
        <title>Henriciella mobilis sp. nov., isolated from seawater.</title>
        <authorList>
            <person name="Cheng H."/>
            <person name="Wu Y.-H."/>
            <person name="Xu X.-W."/>
            <person name="Guo L.-L."/>
        </authorList>
    </citation>
    <scope>NUCLEOTIDE SEQUENCE [LARGE SCALE GENOMIC DNA]</scope>
    <source>
        <strain evidence="2 3">JN25</strain>
    </source>
</reference>
<gene>
    <name evidence="2" type="ORF">D1223_11425</name>
</gene>
<evidence type="ECO:0008006" key="4">
    <source>
        <dbReference type="Google" id="ProtNLM"/>
    </source>
</evidence>
<dbReference type="EMBL" id="QWFX01000013">
    <property type="protein sequence ID" value="RIJ28024.1"/>
    <property type="molecule type" value="Genomic_DNA"/>
</dbReference>
<proteinExistence type="predicted"/>
<feature type="transmembrane region" description="Helical" evidence="1">
    <location>
        <begin position="53"/>
        <end position="72"/>
    </location>
</feature>
<dbReference type="AlphaFoldDB" id="A0A399RBK7"/>
<evidence type="ECO:0000256" key="1">
    <source>
        <dbReference type="SAM" id="Phobius"/>
    </source>
</evidence>
<keyword evidence="1" id="KW-0812">Transmembrane</keyword>
<dbReference type="OrthoDB" id="9808658at2"/>
<keyword evidence="1" id="KW-0472">Membrane</keyword>
<protein>
    <recommendedName>
        <fullName evidence="4">DUF4345 domain-containing protein</fullName>
    </recommendedName>
</protein>
<feature type="transmembrane region" description="Helical" evidence="1">
    <location>
        <begin position="79"/>
        <end position="100"/>
    </location>
</feature>
<accession>A0A399RBK7</accession>
<comment type="caution">
    <text evidence="2">The sequence shown here is derived from an EMBL/GenBank/DDBJ whole genome shotgun (WGS) entry which is preliminary data.</text>
</comment>
<sequence>MSVFTIICAIALTFCALIGLGALIAPKWAAGVVRLVPDPDPARPGGFSEFRATYGGLLFLLHMTALVILLRVGGPIAMLAILPIAAGWLGAGFGRALSFLLDTKENRAPGMIPVWIPLELVLGLAIASPVLQIGANP</sequence>
<dbReference type="Pfam" id="PF14248">
    <property type="entry name" value="DUF4345"/>
    <property type="match status" value="1"/>
</dbReference>
<dbReference type="InterPro" id="IPR025597">
    <property type="entry name" value="DUF4345"/>
</dbReference>
<feature type="transmembrane region" description="Helical" evidence="1">
    <location>
        <begin position="112"/>
        <end position="131"/>
    </location>
</feature>
<evidence type="ECO:0000313" key="2">
    <source>
        <dbReference type="EMBL" id="RIJ28024.1"/>
    </source>
</evidence>
<name>A0A399RBK7_9PROT</name>
<keyword evidence="3" id="KW-1185">Reference proteome</keyword>
<organism evidence="2 3">
    <name type="scientific">Henriciella mobilis</name>
    <dbReference type="NCBI Taxonomy" id="2305467"/>
    <lineage>
        <taxon>Bacteria</taxon>
        <taxon>Pseudomonadati</taxon>
        <taxon>Pseudomonadota</taxon>
        <taxon>Alphaproteobacteria</taxon>
        <taxon>Hyphomonadales</taxon>
        <taxon>Hyphomonadaceae</taxon>
        <taxon>Henriciella</taxon>
    </lineage>
</organism>
<evidence type="ECO:0000313" key="3">
    <source>
        <dbReference type="Proteomes" id="UP000266385"/>
    </source>
</evidence>
<dbReference type="Proteomes" id="UP000266385">
    <property type="component" value="Unassembled WGS sequence"/>
</dbReference>
<keyword evidence="1" id="KW-1133">Transmembrane helix</keyword>